<dbReference type="InterPro" id="IPR002830">
    <property type="entry name" value="UbiD"/>
</dbReference>
<evidence type="ECO:0000313" key="17">
    <source>
        <dbReference type="EMBL" id="QNO42017.1"/>
    </source>
</evidence>
<dbReference type="PANTHER" id="PTHR30108:SF21">
    <property type="entry name" value="4-HYDROXYBENZOATE DECARBOXYLASE"/>
    <property type="match status" value="1"/>
</dbReference>
<keyword evidence="7" id="KW-0464">Manganese</keyword>
<comment type="pathway">
    <text evidence="2">Isoprenoid biosynthesis; isopentenyl diphosphate biosynthesis via mevalonate pathway.</text>
</comment>
<evidence type="ECO:0000256" key="11">
    <source>
        <dbReference type="ARBA" id="ARBA00049727"/>
    </source>
</evidence>
<evidence type="ECO:0000256" key="3">
    <source>
        <dbReference type="ARBA" id="ARBA00010021"/>
    </source>
</evidence>
<evidence type="ECO:0000256" key="7">
    <source>
        <dbReference type="ARBA" id="ARBA00023211"/>
    </source>
</evidence>
<proteinExistence type="inferred from homology"/>
<dbReference type="InterPro" id="IPR049381">
    <property type="entry name" value="UbiD-like_C"/>
</dbReference>
<dbReference type="GO" id="GO:0005737">
    <property type="term" value="C:cytoplasm"/>
    <property type="evidence" value="ECO:0007669"/>
    <property type="project" value="TreeGrafter"/>
</dbReference>
<evidence type="ECO:0000256" key="2">
    <source>
        <dbReference type="ARBA" id="ARBA00005092"/>
    </source>
</evidence>
<comment type="cofactor">
    <cofactor evidence="13">
        <name>prenylated FMN</name>
        <dbReference type="ChEBI" id="CHEBI:87746"/>
    </cofactor>
</comment>
<evidence type="ECO:0000313" key="19">
    <source>
        <dbReference type="EMBL" id="QNO42816.1"/>
    </source>
</evidence>
<evidence type="ECO:0000256" key="12">
    <source>
        <dbReference type="ARBA" id="ARBA00049754"/>
    </source>
</evidence>
<evidence type="ECO:0000256" key="9">
    <source>
        <dbReference type="ARBA" id="ARBA00049054"/>
    </source>
</evidence>
<name>A0A7G9Y1Y3_9EURY</name>
<evidence type="ECO:0000259" key="15">
    <source>
        <dbReference type="Pfam" id="PF20695"/>
    </source>
</evidence>
<dbReference type="NCBIfam" id="TIGR00148">
    <property type="entry name" value="UbiD family decarboxylase"/>
    <property type="match status" value="1"/>
</dbReference>
<evidence type="ECO:0000256" key="1">
    <source>
        <dbReference type="ARBA" id="ARBA00001936"/>
    </source>
</evidence>
<dbReference type="EMBL" id="MT630769">
    <property type="protein sequence ID" value="QNO42816.1"/>
    <property type="molecule type" value="Genomic_DNA"/>
</dbReference>
<accession>A0A7G9Y1Y3</accession>
<evidence type="ECO:0000259" key="16">
    <source>
        <dbReference type="Pfam" id="PF20696"/>
    </source>
</evidence>
<evidence type="ECO:0000256" key="13">
    <source>
        <dbReference type="ARBA" id="ARBA00049936"/>
    </source>
</evidence>
<evidence type="ECO:0000256" key="5">
    <source>
        <dbReference type="ARBA" id="ARBA00022643"/>
    </source>
</evidence>
<keyword evidence="6" id="KW-0210">Decarboxylase</keyword>
<evidence type="ECO:0000313" key="20">
    <source>
        <dbReference type="EMBL" id="QNO43421.1"/>
    </source>
</evidence>
<dbReference type="Pfam" id="PF01977">
    <property type="entry name" value="UbiD"/>
    <property type="match status" value="1"/>
</dbReference>
<dbReference type="FunFam" id="3.40.1670.10:FF:000003">
    <property type="entry name" value="Phenolic acid decarboxylase"/>
    <property type="match status" value="1"/>
</dbReference>
<reference evidence="17" key="1">
    <citation type="submission" date="2020-06" db="EMBL/GenBank/DDBJ databases">
        <title>Unique genomic features of the anaerobic methanotrophic archaea.</title>
        <authorList>
            <person name="Chadwick G.L."/>
            <person name="Skennerton C.T."/>
            <person name="Laso-Perez R."/>
            <person name="Leu A.O."/>
            <person name="Speth D.R."/>
            <person name="Yu H."/>
            <person name="Morgan-Lang C."/>
            <person name="Hatzenpichler R."/>
            <person name="Goudeau D."/>
            <person name="Malmstrom R."/>
            <person name="Brazelton W.J."/>
            <person name="Woyke T."/>
            <person name="Hallam S.J."/>
            <person name="Tyson G.W."/>
            <person name="Wegener G."/>
            <person name="Boetius A."/>
            <person name="Orphan V."/>
        </authorList>
    </citation>
    <scope>NUCLEOTIDE SEQUENCE</scope>
</reference>
<gene>
    <name evidence="17" type="primary">FDC1</name>
    <name evidence="20" type="ORF">DMENLBHA_00002</name>
    <name evidence="19" type="ORF">ENPLMBLH_00013</name>
    <name evidence="18" type="ORF">KPMFPNGI_00020</name>
    <name evidence="17" type="ORF">NNDBAHDD_00002</name>
</gene>
<evidence type="ECO:0000256" key="6">
    <source>
        <dbReference type="ARBA" id="ARBA00022793"/>
    </source>
</evidence>
<evidence type="ECO:0000256" key="8">
    <source>
        <dbReference type="ARBA" id="ARBA00023229"/>
    </source>
</evidence>
<protein>
    <recommendedName>
        <fullName evidence="12">Anhydromevalonate phosphate decarboxylase</fullName>
        <ecNumber evidence="11">4.1.1.126</ecNumber>
    </recommendedName>
</protein>
<dbReference type="EMBL" id="MT630699">
    <property type="protein sequence ID" value="QNO42017.1"/>
    <property type="molecule type" value="Genomic_DNA"/>
</dbReference>
<sequence>MSFRNFIEQLQSDRLLQEINKSHSPYLEVSKTAIKHNDPILFNNVAGHKIIMNIIASRQLMAAALGTTPKQMVHYLSGIEPEGETVLVDSTPSLEIIEPEVDLSKIPIPTFFPKDGGPYITAGVVISQYNGVSNASVHRLMVTGKDTLVGRLVENRHTYNLQKAASLAGEPLPIAVVIGIDPVVLLATTTRVPKGKEFQYASALLGRPVELFRLGNGIRIPHAEWVLEGYIDPVIAVDEGPFVDITNTIDIIRQQPLIKITKIMHRTNPIYHAIMPAGGEHKMLMGVPYEPLILKEVGKVCDVRNVVLSEGGCSYLHAIVSIARTAHDDGRKAIDAAFAAHKSLKHVVVVDDDINIFDISDVEYALATRFRADKDLVIHSNVRGSSLDPMCSPDGKSAKMGLDATKTPGQEWKFMRPGMEEN</sequence>
<comment type="catalytic activity">
    <reaction evidence="9">
        <text>(2E)-3-methyl-5-phosphooxypent-2-enoate + H(+) = isopentenyl phosphate + CO2</text>
        <dbReference type="Rhea" id="RHEA:78971"/>
        <dbReference type="ChEBI" id="CHEBI:15378"/>
        <dbReference type="ChEBI" id="CHEBI:16526"/>
        <dbReference type="ChEBI" id="CHEBI:65078"/>
        <dbReference type="ChEBI" id="CHEBI:229665"/>
        <dbReference type="EC" id="4.1.1.126"/>
    </reaction>
    <physiologicalReaction direction="left-to-right" evidence="9">
        <dbReference type="Rhea" id="RHEA:78972"/>
    </physiologicalReaction>
</comment>
<feature type="domain" description="3-octaprenyl-4-hydroxybenzoate carboxy-lyase-like C-terminal" evidence="16">
    <location>
        <begin position="283"/>
        <end position="404"/>
    </location>
</feature>
<dbReference type="AlphaFoldDB" id="A0A7G9Y1Y3"/>
<evidence type="ECO:0000256" key="10">
    <source>
        <dbReference type="ARBA" id="ARBA00049583"/>
    </source>
</evidence>
<dbReference type="Pfam" id="PF20695">
    <property type="entry name" value="UbiD_N"/>
    <property type="match status" value="1"/>
</dbReference>
<organism evidence="17">
    <name type="scientific">Candidatus Methanogaster sp. ANME-2c ERB4</name>
    <dbReference type="NCBI Taxonomy" id="2759911"/>
    <lineage>
        <taxon>Archaea</taxon>
        <taxon>Methanobacteriati</taxon>
        <taxon>Methanobacteriota</taxon>
        <taxon>Stenosarchaea group</taxon>
        <taxon>Methanomicrobia</taxon>
        <taxon>Methanosarcinales</taxon>
        <taxon>ANME-2 cluster</taxon>
        <taxon>Candidatus Methanogasteraceae</taxon>
        <taxon>Candidatus Methanogaster</taxon>
    </lineage>
</organism>
<dbReference type="SUPFAM" id="SSF50475">
    <property type="entry name" value="FMN-binding split barrel"/>
    <property type="match status" value="1"/>
</dbReference>
<comment type="similarity">
    <text evidence="3">Belongs to the UbiD family.</text>
</comment>
<dbReference type="Gene3D" id="3.40.1670.10">
    <property type="entry name" value="UbiD C-terminal domain-like"/>
    <property type="match status" value="1"/>
</dbReference>
<evidence type="ECO:0000313" key="18">
    <source>
        <dbReference type="EMBL" id="QNO42618.1"/>
    </source>
</evidence>
<dbReference type="EC" id="4.1.1.126" evidence="11"/>
<dbReference type="GO" id="GO:0008299">
    <property type="term" value="P:isoprenoid biosynthetic process"/>
    <property type="evidence" value="ECO:0007669"/>
    <property type="project" value="UniProtKB-KW"/>
</dbReference>
<dbReference type="SUPFAM" id="SSF143968">
    <property type="entry name" value="UbiD C-terminal domain-like"/>
    <property type="match status" value="1"/>
</dbReference>
<evidence type="ECO:0000259" key="14">
    <source>
        <dbReference type="Pfam" id="PF01977"/>
    </source>
</evidence>
<dbReference type="EMBL" id="MT630753">
    <property type="protein sequence ID" value="QNO42618.1"/>
    <property type="molecule type" value="Genomic_DNA"/>
</dbReference>
<keyword evidence="5" id="KW-0288">FMN</keyword>
<feature type="domain" description="3-octaprenyl-4-hydroxybenzoate carboxy-lyase-like Rift-related" evidence="14">
    <location>
        <begin position="96"/>
        <end position="277"/>
    </location>
</feature>
<keyword evidence="8" id="KW-0414">Isoprene biosynthesis</keyword>
<comment type="cofactor">
    <cofactor evidence="1">
        <name>Mn(2+)</name>
        <dbReference type="ChEBI" id="CHEBI:29035"/>
    </cofactor>
</comment>
<keyword evidence="4" id="KW-0285">Flavoprotein</keyword>
<keyword evidence="17" id="KW-0456">Lyase</keyword>
<dbReference type="Pfam" id="PF20696">
    <property type="entry name" value="UbiD_C"/>
    <property type="match status" value="1"/>
</dbReference>
<dbReference type="GO" id="GO:0016831">
    <property type="term" value="F:carboxy-lyase activity"/>
    <property type="evidence" value="ECO:0007669"/>
    <property type="project" value="UniProtKB-KW"/>
</dbReference>
<evidence type="ECO:0000256" key="4">
    <source>
        <dbReference type="ARBA" id="ARBA00022630"/>
    </source>
</evidence>
<dbReference type="InterPro" id="IPR049383">
    <property type="entry name" value="UbiD-like_N"/>
</dbReference>
<dbReference type="PANTHER" id="PTHR30108">
    <property type="entry name" value="3-OCTAPRENYL-4-HYDROXYBENZOATE CARBOXY-LYASE-RELATED"/>
    <property type="match status" value="1"/>
</dbReference>
<dbReference type="InterPro" id="IPR048304">
    <property type="entry name" value="UbiD_Rift_dom"/>
</dbReference>
<comment type="function">
    <text evidence="10">Catalyzes the conversion of trans-anhydromevalonate 5-phosphate (tAHMP) into isopentenyl phosphate. Involved in the archaeal mevalonate (MVA) pathway, which provides fundamental precursors for isoprenoid biosynthesis, such as isopentenyl diphosphate (IPP) and dimethylallyl diphosphate (DMAPP).</text>
</comment>
<feature type="domain" description="3-octaprenyl-4-hydroxybenzoate carboxy-lyase-like N-terminal" evidence="15">
    <location>
        <begin position="7"/>
        <end position="74"/>
    </location>
</feature>
<dbReference type="EMBL" id="MT630820">
    <property type="protein sequence ID" value="QNO43421.1"/>
    <property type="molecule type" value="Genomic_DNA"/>
</dbReference>